<dbReference type="SMART" id="SM00513">
    <property type="entry name" value="SAP"/>
    <property type="match status" value="1"/>
</dbReference>
<dbReference type="PANTHER" id="PTHR47031:SF3">
    <property type="entry name" value="SAP DOMAIN-CONTAINING PROTEIN"/>
    <property type="match status" value="1"/>
</dbReference>
<dbReference type="PANTHER" id="PTHR47031">
    <property type="entry name" value="SAP DNA-BINDING DOMAIN-CONTAINING PROTEIN"/>
    <property type="match status" value="1"/>
</dbReference>
<dbReference type="AlphaFoldDB" id="A0A978V088"/>
<accession>A0A978V088</accession>
<dbReference type="GO" id="GO:0003676">
    <property type="term" value="F:nucleic acid binding"/>
    <property type="evidence" value="ECO:0007669"/>
    <property type="project" value="InterPro"/>
</dbReference>
<organism evidence="3 4">
    <name type="scientific">Ziziphus jujuba var. spinosa</name>
    <dbReference type="NCBI Taxonomy" id="714518"/>
    <lineage>
        <taxon>Eukaryota</taxon>
        <taxon>Viridiplantae</taxon>
        <taxon>Streptophyta</taxon>
        <taxon>Embryophyta</taxon>
        <taxon>Tracheophyta</taxon>
        <taxon>Spermatophyta</taxon>
        <taxon>Magnoliopsida</taxon>
        <taxon>eudicotyledons</taxon>
        <taxon>Gunneridae</taxon>
        <taxon>Pentapetalae</taxon>
        <taxon>rosids</taxon>
        <taxon>fabids</taxon>
        <taxon>Rosales</taxon>
        <taxon>Rhamnaceae</taxon>
        <taxon>Paliureae</taxon>
        <taxon>Ziziphus</taxon>
    </lineage>
</organism>
<dbReference type="InterPro" id="IPR035979">
    <property type="entry name" value="RBD_domain_sf"/>
</dbReference>
<proteinExistence type="predicted"/>
<evidence type="ECO:0000259" key="2">
    <source>
        <dbReference type="PROSITE" id="PS50800"/>
    </source>
</evidence>
<feature type="compositionally biased region" description="Basic and acidic residues" evidence="1">
    <location>
        <begin position="191"/>
        <end position="219"/>
    </location>
</feature>
<reference evidence="3" key="1">
    <citation type="journal article" date="2021" name="Front. Plant Sci.">
        <title>Chromosome-Scale Genome Assembly for Chinese Sour Jujube and Insights Into Its Genome Evolution and Domestication Signature.</title>
        <authorList>
            <person name="Shen L.-Y."/>
            <person name="Luo H."/>
            <person name="Wang X.-L."/>
            <person name="Wang X.-M."/>
            <person name="Qiu X.-J."/>
            <person name="Liu H."/>
            <person name="Zhou S.-S."/>
            <person name="Jia K.-H."/>
            <person name="Nie S."/>
            <person name="Bao Y.-T."/>
            <person name="Zhang R.-G."/>
            <person name="Yun Q.-Z."/>
            <person name="Chai Y.-H."/>
            <person name="Lu J.-Y."/>
            <person name="Li Y."/>
            <person name="Zhao S.-W."/>
            <person name="Mao J.-F."/>
            <person name="Jia S.-G."/>
            <person name="Mao Y.-M."/>
        </authorList>
    </citation>
    <scope>NUCLEOTIDE SEQUENCE</scope>
    <source>
        <strain evidence="3">AT0</strain>
        <tissue evidence="3">Leaf</tissue>
    </source>
</reference>
<feature type="region of interest" description="Disordered" evidence="1">
    <location>
        <begin position="188"/>
        <end position="255"/>
    </location>
</feature>
<protein>
    <recommendedName>
        <fullName evidence="2">SAP domain-containing protein</fullName>
    </recommendedName>
</protein>
<feature type="region of interest" description="Disordered" evidence="1">
    <location>
        <begin position="469"/>
        <end position="548"/>
    </location>
</feature>
<dbReference type="InterPro" id="IPR034257">
    <property type="entry name" value="Acinus_RRM"/>
</dbReference>
<comment type="caution">
    <text evidence="3">The sequence shown here is derived from an EMBL/GenBank/DDBJ whole genome shotgun (WGS) entry which is preliminary data.</text>
</comment>
<feature type="domain" description="SAP" evidence="2">
    <location>
        <begin position="13"/>
        <end position="47"/>
    </location>
</feature>
<feature type="region of interest" description="Disordered" evidence="1">
    <location>
        <begin position="324"/>
        <end position="391"/>
    </location>
</feature>
<dbReference type="InterPro" id="IPR003034">
    <property type="entry name" value="SAP_dom"/>
</dbReference>
<gene>
    <name evidence="3" type="ORF">FEM48_Zijuj08G0168200</name>
</gene>
<dbReference type="InterPro" id="IPR036361">
    <property type="entry name" value="SAP_dom_sf"/>
</dbReference>
<dbReference type="Pfam" id="PF16294">
    <property type="entry name" value="RSB_motif"/>
    <property type="match status" value="1"/>
</dbReference>
<dbReference type="Gene3D" id="1.10.720.30">
    <property type="entry name" value="SAP domain"/>
    <property type="match status" value="1"/>
</dbReference>
<dbReference type="PROSITE" id="PS50800">
    <property type="entry name" value="SAP"/>
    <property type="match status" value="1"/>
</dbReference>
<name>A0A978V088_ZIZJJ</name>
<feature type="compositionally biased region" description="Polar residues" evidence="1">
    <location>
        <begin position="498"/>
        <end position="514"/>
    </location>
</feature>
<sequence>MSSPYQILDNRPLDHWKVTELKEELRRRKLTTKGLKEDLVKRLDEAVRIERANAQKDVDNGLNGDPRDVAPVKTVDTNSIPIEGNVDDGREKTGKVDVAPVQVDINDSAAALVQGNIQEGYVLVDKNSAAVEEKLVVHSTTVETSMSVAEFVVPSVTETEQDLQKIETQEENGDPKPQLANEDLKTQLANEDSKPQVENEDSKPQVANEDSKPQLESDTSKPLLESDDSKPQLESENSKPQLENVCSNSTSGDVMLNLSAPTNQVSAPNNQVSEVSPILGSQVKYDSISTDSVSINEKIELKDNIIADHVKLELDVIKPEMVEPSSSTVVPVGGDSHPMDVEEPHESKASVGEKDDDSDNNADLSKKNDSVDVGYSEKLNLDRSSGDDSMEEDVLEIKQIDSRYNSDDVGDRIEKIDVSAAKEEESHVDVVGDDFPADKKDDHVENKDRPTAIAEKRKFNVLHQIASASASDQALGGNSEPQKRQRRWNSESLKVPEPQSSNITPITPKDNFQSGAPKRNFSRSDSTVSEDATKERVVPPSPKTPTNSLRIDRFLRPFTLKAVQELLGKTGKVTNFWMDHIKTHCYVTYSSVEEAIKTRNAVYNLQWPPNGGRLLVAEFVDAQEVKTRVETPQTPQTPQTPVASANLGPPVSSIPPNLQQPSPRLHKQQQQLPPPHSLPPPPPPQLSNPAPARERLPLPPAPPLAEKLDPPIVTLDDLFRKTKAIPRIYYLPLAEEQVEAKLAMQGKNKRQ</sequence>
<feature type="compositionally biased region" description="Basic and acidic residues" evidence="1">
    <location>
        <begin position="227"/>
        <end position="237"/>
    </location>
</feature>
<evidence type="ECO:0000313" key="3">
    <source>
        <dbReference type="EMBL" id="KAH7520654.1"/>
    </source>
</evidence>
<dbReference type="InterPro" id="IPR032552">
    <property type="entry name" value="RSB_motif"/>
</dbReference>
<feature type="region of interest" description="Disordered" evidence="1">
    <location>
        <begin position="422"/>
        <end position="452"/>
    </location>
</feature>
<evidence type="ECO:0000313" key="4">
    <source>
        <dbReference type="Proteomes" id="UP000813462"/>
    </source>
</evidence>
<feature type="compositionally biased region" description="Polar residues" evidence="1">
    <location>
        <begin position="238"/>
        <end position="252"/>
    </location>
</feature>
<feature type="compositionally biased region" description="Pro residues" evidence="1">
    <location>
        <begin position="672"/>
        <end position="686"/>
    </location>
</feature>
<feature type="compositionally biased region" description="Low complexity" evidence="1">
    <location>
        <begin position="631"/>
        <end position="641"/>
    </location>
</feature>
<dbReference type="SUPFAM" id="SSF68906">
    <property type="entry name" value="SAP domain"/>
    <property type="match status" value="1"/>
</dbReference>
<dbReference type="EMBL" id="JAEACU010000008">
    <property type="protein sequence ID" value="KAH7520654.1"/>
    <property type="molecule type" value="Genomic_DNA"/>
</dbReference>
<dbReference type="CDD" id="cd12432">
    <property type="entry name" value="RRM_ACINU"/>
    <property type="match status" value="1"/>
</dbReference>
<feature type="region of interest" description="Disordered" evidence="1">
    <location>
        <begin position="626"/>
        <end position="710"/>
    </location>
</feature>
<evidence type="ECO:0000256" key="1">
    <source>
        <dbReference type="SAM" id="MobiDB-lite"/>
    </source>
</evidence>
<dbReference type="Pfam" id="PF02037">
    <property type="entry name" value="SAP"/>
    <property type="match status" value="1"/>
</dbReference>
<dbReference type="Proteomes" id="UP000813462">
    <property type="component" value="Unassembled WGS sequence"/>
</dbReference>
<dbReference type="SUPFAM" id="SSF54928">
    <property type="entry name" value="RNA-binding domain, RBD"/>
    <property type="match status" value="1"/>
</dbReference>
<feature type="compositionally biased region" description="Basic and acidic residues" evidence="1">
    <location>
        <begin position="337"/>
        <end position="353"/>
    </location>
</feature>